<gene>
    <name evidence="2" type="ORF">IFJ75_14645</name>
</gene>
<evidence type="ECO:0000259" key="1">
    <source>
        <dbReference type="PROSITE" id="PS51819"/>
    </source>
</evidence>
<reference evidence="2" key="1">
    <citation type="submission" date="2020-09" db="EMBL/GenBank/DDBJ databases">
        <title>Brevundimonas sp. LVF2 isolated from a puddle in Goettingen, Germany.</title>
        <authorList>
            <person name="Friedrich I."/>
            <person name="Klassen A."/>
            <person name="Hannes N."/>
            <person name="Schneider D."/>
            <person name="Hertel R."/>
            <person name="Daniel R."/>
        </authorList>
    </citation>
    <scope>NUCLEOTIDE SEQUENCE</scope>
    <source>
        <strain evidence="2">LVF2</strain>
    </source>
</reference>
<dbReference type="EMBL" id="CP062222">
    <property type="protein sequence ID" value="QTC90503.1"/>
    <property type="molecule type" value="Genomic_DNA"/>
</dbReference>
<dbReference type="SUPFAM" id="SSF54593">
    <property type="entry name" value="Glyoxalase/Bleomycin resistance protein/Dihydroxybiphenyl dioxygenase"/>
    <property type="match status" value="1"/>
</dbReference>
<dbReference type="InterPro" id="IPR037523">
    <property type="entry name" value="VOC_core"/>
</dbReference>
<dbReference type="Gene3D" id="3.10.180.10">
    <property type="entry name" value="2,3-Dihydroxybiphenyl 1,2-Dioxygenase, domain 1"/>
    <property type="match status" value="1"/>
</dbReference>
<proteinExistence type="predicted"/>
<organism evidence="2 3">
    <name type="scientific">Brevundimonas goettingensis</name>
    <dbReference type="NCBI Taxonomy" id="2774190"/>
    <lineage>
        <taxon>Bacteria</taxon>
        <taxon>Pseudomonadati</taxon>
        <taxon>Pseudomonadota</taxon>
        <taxon>Alphaproteobacteria</taxon>
        <taxon>Caulobacterales</taxon>
        <taxon>Caulobacteraceae</taxon>
        <taxon>Brevundimonas</taxon>
    </lineage>
</organism>
<dbReference type="PANTHER" id="PTHR10374">
    <property type="entry name" value="LACTOYLGLUTATHIONE LYASE GLYOXALASE I"/>
    <property type="match status" value="1"/>
</dbReference>
<dbReference type="PANTHER" id="PTHR10374:SF30">
    <property type="entry name" value="LACTOYLGLUTATHIONE LYASE"/>
    <property type="match status" value="1"/>
</dbReference>
<dbReference type="RefSeq" id="WP_207868943.1">
    <property type="nucleotide sequence ID" value="NZ_CP062222.1"/>
</dbReference>
<dbReference type="InterPro" id="IPR004360">
    <property type="entry name" value="Glyas_Fos-R_dOase_dom"/>
</dbReference>
<sequence length="146" mass="16478">MRYLHTMVRVADLDASLRFWCDALGLEEVRRTENEKGRFTLVFLAAPGDRTRSAAERSPEVELTYNWDPEVYTGGRNFGHLAYKFDNVYAACQRLMDAGVTINRPPRDGNMAFVRSPDGISIELLQEGEPLAPAEPWVSMPNVGAW</sequence>
<evidence type="ECO:0000313" key="2">
    <source>
        <dbReference type="EMBL" id="QTC90503.1"/>
    </source>
</evidence>
<keyword evidence="3" id="KW-1185">Reference proteome</keyword>
<evidence type="ECO:0000313" key="3">
    <source>
        <dbReference type="Proteomes" id="UP000663918"/>
    </source>
</evidence>
<name>A0A975GVD6_9CAUL</name>
<protein>
    <submittedName>
        <fullName evidence="2">VOC family protein</fullName>
    </submittedName>
</protein>
<dbReference type="Pfam" id="PF00903">
    <property type="entry name" value="Glyoxalase"/>
    <property type="match status" value="1"/>
</dbReference>
<dbReference type="PROSITE" id="PS51819">
    <property type="entry name" value="VOC"/>
    <property type="match status" value="1"/>
</dbReference>
<feature type="domain" description="VOC" evidence="1">
    <location>
        <begin position="2"/>
        <end position="127"/>
    </location>
</feature>
<dbReference type="Proteomes" id="UP000663918">
    <property type="component" value="Chromosome"/>
</dbReference>
<accession>A0A975GVD6</accession>
<dbReference type="AlphaFoldDB" id="A0A975GVD6"/>
<dbReference type="InterPro" id="IPR029068">
    <property type="entry name" value="Glyas_Bleomycin-R_OHBP_Dase"/>
</dbReference>
<dbReference type="KEGG" id="bgoe:IFJ75_14645"/>